<proteinExistence type="predicted"/>
<dbReference type="Proteomes" id="UP000003094">
    <property type="component" value="Unassembled WGS sequence"/>
</dbReference>
<gene>
    <name evidence="1" type="ORF">PVOR_01485</name>
</gene>
<accession>A0A2R9T2J8</accession>
<keyword evidence="2" id="KW-1185">Reference proteome</keyword>
<comment type="caution">
    <text evidence="1">The sequence shown here is derived from an EMBL/GenBank/DDBJ whole genome shotgun (WGS) entry which is preliminary data.</text>
</comment>
<dbReference type="AlphaFoldDB" id="A0A2R9T2J8"/>
<reference evidence="1 2" key="1">
    <citation type="journal article" date="2010" name="BMC Genomics">
        <title>Genome sequence of the pattern forming Paenibacillus vortex bacterium reveals potential for thriving in complex environments.</title>
        <authorList>
            <person name="Sirota-Madi A."/>
            <person name="Olender T."/>
            <person name="Helman Y."/>
            <person name="Ingham C."/>
            <person name="Brainis I."/>
            <person name="Roth D."/>
            <person name="Hagi E."/>
            <person name="Brodsky L."/>
            <person name="Leshkowitz D."/>
            <person name="Galatenko V."/>
            <person name="Nikolaev V."/>
            <person name="Mugasimangalam R.C."/>
            <person name="Bransburg-Zabary S."/>
            <person name="Gutnick D.L."/>
            <person name="Lancet D."/>
            <person name="Ben-Jacob E."/>
        </authorList>
    </citation>
    <scope>NUCLEOTIDE SEQUENCE [LARGE SCALE GENOMIC DNA]</scope>
    <source>
        <strain evidence="1 2">V453</strain>
    </source>
</reference>
<name>A0A2R9T2J8_9BACL</name>
<protein>
    <submittedName>
        <fullName evidence="1">Uncharacterized protein</fullName>
    </submittedName>
</protein>
<evidence type="ECO:0000313" key="2">
    <source>
        <dbReference type="Proteomes" id="UP000003094"/>
    </source>
</evidence>
<evidence type="ECO:0000313" key="1">
    <source>
        <dbReference type="EMBL" id="EFU43842.1"/>
    </source>
</evidence>
<organism evidence="1 2">
    <name type="scientific">Paenibacillus vortex V453</name>
    <dbReference type="NCBI Taxonomy" id="715225"/>
    <lineage>
        <taxon>Bacteria</taxon>
        <taxon>Bacillati</taxon>
        <taxon>Bacillota</taxon>
        <taxon>Bacilli</taxon>
        <taxon>Bacillales</taxon>
        <taxon>Paenibacillaceae</taxon>
        <taxon>Paenibacillus</taxon>
    </lineage>
</organism>
<dbReference type="EMBL" id="ADHJ01000001">
    <property type="protein sequence ID" value="EFU43842.1"/>
    <property type="molecule type" value="Genomic_DNA"/>
</dbReference>
<sequence>MMKFAKFECTVTWKWLLYRTKGKMKMTTNTKNDIITPTIQEIKQDQLVTALITIIKKYAESKQVNE</sequence>
<dbReference type="KEGG" id="pvo:PVOR_01485"/>